<dbReference type="GO" id="GO:0046872">
    <property type="term" value="F:metal ion binding"/>
    <property type="evidence" value="ECO:0007669"/>
    <property type="project" value="UniProtKB-KW"/>
</dbReference>
<feature type="domain" description="Cupin type-2" evidence="2">
    <location>
        <begin position="38"/>
        <end position="106"/>
    </location>
</feature>
<organism evidence="3 4">
    <name type="scientific">Kroppenstedtia eburnea</name>
    <dbReference type="NCBI Taxonomy" id="714067"/>
    <lineage>
        <taxon>Bacteria</taxon>
        <taxon>Bacillati</taxon>
        <taxon>Bacillota</taxon>
        <taxon>Bacilli</taxon>
        <taxon>Bacillales</taxon>
        <taxon>Thermoactinomycetaceae</taxon>
        <taxon>Kroppenstedtia</taxon>
    </lineage>
</organism>
<evidence type="ECO:0000256" key="1">
    <source>
        <dbReference type="ARBA" id="ARBA00022723"/>
    </source>
</evidence>
<dbReference type="Pfam" id="PF07883">
    <property type="entry name" value="Cupin_2"/>
    <property type="match status" value="1"/>
</dbReference>
<proteinExistence type="predicted"/>
<evidence type="ECO:0000259" key="2">
    <source>
        <dbReference type="Pfam" id="PF07883"/>
    </source>
</evidence>
<keyword evidence="4" id="KW-1185">Reference proteome</keyword>
<keyword evidence="1" id="KW-0479">Metal-binding</keyword>
<dbReference type="OrthoDB" id="25744at2"/>
<evidence type="ECO:0000313" key="3">
    <source>
        <dbReference type="EMBL" id="SIT17735.1"/>
    </source>
</evidence>
<dbReference type="PANTHER" id="PTHR35848">
    <property type="entry name" value="OXALATE-BINDING PROTEIN"/>
    <property type="match status" value="1"/>
</dbReference>
<dbReference type="InterPro" id="IPR013096">
    <property type="entry name" value="Cupin_2"/>
</dbReference>
<gene>
    <name evidence="3" type="ORF">SAMN05421790_11810</name>
</gene>
<name>A0A1N7Q4H7_9BACL</name>
<dbReference type="InterPro" id="IPR011051">
    <property type="entry name" value="RmlC_Cupin_sf"/>
</dbReference>
<dbReference type="Gene3D" id="2.60.120.10">
    <property type="entry name" value="Jelly Rolls"/>
    <property type="match status" value="1"/>
</dbReference>
<sequence length="109" mass="11754">MDVLKLADLQEEGNESYSMKTAFQEAVGDSSVKVGRVVIRAGETVPLTGVSKHRENEYSIILKGSLVTDIGDEKIRVTAGDATFIPKGEEHVATNDGEEDCELVFVLVG</sequence>
<reference evidence="4" key="1">
    <citation type="submission" date="2017-01" db="EMBL/GenBank/DDBJ databases">
        <authorList>
            <person name="Varghese N."/>
            <person name="Submissions S."/>
        </authorList>
    </citation>
    <scope>NUCLEOTIDE SEQUENCE [LARGE SCALE GENOMIC DNA]</scope>
    <source>
        <strain evidence="4">DSM 45196</strain>
    </source>
</reference>
<dbReference type="PANTHER" id="PTHR35848:SF6">
    <property type="entry name" value="CUPIN TYPE-2 DOMAIN-CONTAINING PROTEIN"/>
    <property type="match status" value="1"/>
</dbReference>
<dbReference type="EMBL" id="FTOD01000018">
    <property type="protein sequence ID" value="SIT17735.1"/>
    <property type="molecule type" value="Genomic_DNA"/>
</dbReference>
<evidence type="ECO:0000313" key="4">
    <source>
        <dbReference type="Proteomes" id="UP000186795"/>
    </source>
</evidence>
<accession>A0A1N7Q4H7</accession>
<dbReference type="RefSeq" id="WP_076526473.1">
    <property type="nucleotide sequence ID" value="NZ_CP048103.1"/>
</dbReference>
<dbReference type="InterPro" id="IPR051610">
    <property type="entry name" value="GPI/OXD"/>
</dbReference>
<dbReference type="InterPro" id="IPR014710">
    <property type="entry name" value="RmlC-like_jellyroll"/>
</dbReference>
<dbReference type="SUPFAM" id="SSF51182">
    <property type="entry name" value="RmlC-like cupins"/>
    <property type="match status" value="1"/>
</dbReference>
<protein>
    <submittedName>
        <fullName evidence="3">Cupin domain-containing protein</fullName>
    </submittedName>
</protein>
<dbReference type="Proteomes" id="UP000186795">
    <property type="component" value="Unassembled WGS sequence"/>
</dbReference>
<dbReference type="AlphaFoldDB" id="A0A1N7Q4H7"/>